<proteinExistence type="predicted"/>
<keyword evidence="2" id="KW-1185">Reference proteome</keyword>
<dbReference type="EMBL" id="JANPWB010000003">
    <property type="protein sequence ID" value="KAJ1202599.1"/>
    <property type="molecule type" value="Genomic_DNA"/>
</dbReference>
<gene>
    <name evidence="1" type="ORF">NDU88_006396</name>
</gene>
<name>A0AAV7VRA2_PLEWA</name>
<accession>A0AAV7VRA2</accession>
<reference evidence="1" key="1">
    <citation type="journal article" date="2022" name="bioRxiv">
        <title>Sequencing and chromosome-scale assembly of the giantPleurodeles waltlgenome.</title>
        <authorList>
            <person name="Brown T."/>
            <person name="Elewa A."/>
            <person name="Iarovenko S."/>
            <person name="Subramanian E."/>
            <person name="Araus A.J."/>
            <person name="Petzold A."/>
            <person name="Susuki M."/>
            <person name="Suzuki K.-i.T."/>
            <person name="Hayashi T."/>
            <person name="Toyoda A."/>
            <person name="Oliveira C."/>
            <person name="Osipova E."/>
            <person name="Leigh N.D."/>
            <person name="Simon A."/>
            <person name="Yun M.H."/>
        </authorList>
    </citation>
    <scope>NUCLEOTIDE SEQUENCE</scope>
    <source>
        <strain evidence="1">20211129_DDA</strain>
        <tissue evidence="1">Liver</tissue>
    </source>
</reference>
<evidence type="ECO:0000313" key="2">
    <source>
        <dbReference type="Proteomes" id="UP001066276"/>
    </source>
</evidence>
<comment type="caution">
    <text evidence="1">The sequence shown here is derived from an EMBL/GenBank/DDBJ whole genome shotgun (WGS) entry which is preliminary data.</text>
</comment>
<dbReference type="Proteomes" id="UP001066276">
    <property type="component" value="Chromosome 2_1"/>
</dbReference>
<dbReference type="AlphaFoldDB" id="A0AAV7VRA2"/>
<sequence>MDIRKRNVGPDCVELVDQAVDQAHSCTPINQLPSSAVMAKPSAKRKRQSGRLTMKESSYFITCSNTKPQDGNNISKLELNDLIKAVVSDLLLQVKETVETCLIPMKNKLKLIEAKIADLAPVSTTVTPAMSSGCSGLFATSCPNARDPAG</sequence>
<protein>
    <submittedName>
        <fullName evidence="1">Uncharacterized protein</fullName>
    </submittedName>
</protein>
<organism evidence="1 2">
    <name type="scientific">Pleurodeles waltl</name>
    <name type="common">Iberian ribbed newt</name>
    <dbReference type="NCBI Taxonomy" id="8319"/>
    <lineage>
        <taxon>Eukaryota</taxon>
        <taxon>Metazoa</taxon>
        <taxon>Chordata</taxon>
        <taxon>Craniata</taxon>
        <taxon>Vertebrata</taxon>
        <taxon>Euteleostomi</taxon>
        <taxon>Amphibia</taxon>
        <taxon>Batrachia</taxon>
        <taxon>Caudata</taxon>
        <taxon>Salamandroidea</taxon>
        <taxon>Salamandridae</taxon>
        <taxon>Pleurodelinae</taxon>
        <taxon>Pleurodeles</taxon>
    </lineage>
</organism>
<evidence type="ECO:0000313" key="1">
    <source>
        <dbReference type="EMBL" id="KAJ1202599.1"/>
    </source>
</evidence>